<dbReference type="RefSeq" id="WP_284236419.1">
    <property type="nucleotide sequence ID" value="NZ_BSSQ01000001.1"/>
</dbReference>
<dbReference type="InterPro" id="IPR050883">
    <property type="entry name" value="PNGase"/>
</dbReference>
<keyword evidence="7" id="KW-1185">Reference proteome</keyword>
<dbReference type="InterPro" id="IPR006584">
    <property type="entry name" value="Cellulose-bd_IV"/>
</dbReference>
<gene>
    <name evidence="6" type="ORF">MU1_00900</name>
</gene>
<dbReference type="InterPro" id="IPR005084">
    <property type="entry name" value="CBM6"/>
</dbReference>
<dbReference type="SMART" id="SM00606">
    <property type="entry name" value="CBD_IV"/>
    <property type="match status" value="4"/>
</dbReference>
<dbReference type="PANTHER" id="PTHR12143">
    <property type="entry name" value="PEPTIDE N-GLYCANASE PNGASE -RELATED"/>
    <property type="match status" value="1"/>
</dbReference>
<dbReference type="Pfam" id="PF17678">
    <property type="entry name" value="Glyco_hydro_92N"/>
    <property type="match status" value="1"/>
</dbReference>
<dbReference type="InterPro" id="IPR041371">
    <property type="entry name" value="GH92_N"/>
</dbReference>
<dbReference type="SUPFAM" id="SSF49785">
    <property type="entry name" value="Galactose-binding domain-like"/>
    <property type="match status" value="5"/>
</dbReference>
<comment type="caution">
    <text evidence="6">The sequence shown here is derived from an EMBL/GenBank/DDBJ whole genome shotgun (WGS) entry which is preliminary data.</text>
</comment>
<dbReference type="Gene3D" id="3.30.2080.10">
    <property type="entry name" value="GH92 mannosidase domain"/>
    <property type="match status" value="1"/>
</dbReference>
<dbReference type="EMBL" id="BSSQ01000001">
    <property type="protein sequence ID" value="GLX65746.1"/>
    <property type="molecule type" value="Genomic_DNA"/>
</dbReference>
<dbReference type="InterPro" id="IPR008928">
    <property type="entry name" value="6-hairpin_glycosidase_sf"/>
</dbReference>
<evidence type="ECO:0000313" key="7">
    <source>
        <dbReference type="Proteomes" id="UP001157114"/>
    </source>
</evidence>
<feature type="domain" description="F5/8 type C" evidence="4">
    <location>
        <begin position="28"/>
        <end position="176"/>
    </location>
</feature>
<dbReference type="Gene3D" id="1.20.1610.10">
    <property type="entry name" value="alpha-1,2-mannosidases domains"/>
    <property type="match status" value="1"/>
</dbReference>
<protein>
    <recommendedName>
        <fullName evidence="8">Alpha-1,2-mannosidase</fullName>
    </recommendedName>
</protein>
<dbReference type="InterPro" id="IPR008979">
    <property type="entry name" value="Galactose-bd-like_sf"/>
</dbReference>
<keyword evidence="1 3" id="KW-0732">Signal</keyword>
<dbReference type="CDD" id="cd04084">
    <property type="entry name" value="CBM6_xylanase-like"/>
    <property type="match status" value="4"/>
</dbReference>
<dbReference type="Proteomes" id="UP001157114">
    <property type="component" value="Unassembled WGS sequence"/>
</dbReference>
<evidence type="ECO:0000313" key="6">
    <source>
        <dbReference type="EMBL" id="GLX65746.1"/>
    </source>
</evidence>
<feature type="region of interest" description="Disordered" evidence="2">
    <location>
        <begin position="1272"/>
        <end position="1319"/>
    </location>
</feature>
<dbReference type="Gene3D" id="2.60.120.260">
    <property type="entry name" value="Galactose-binding domain-like"/>
    <property type="match status" value="6"/>
</dbReference>
<dbReference type="PROSITE" id="PS51175">
    <property type="entry name" value="CBM6"/>
    <property type="match status" value="4"/>
</dbReference>
<evidence type="ECO:0000259" key="4">
    <source>
        <dbReference type="PROSITE" id="PS50022"/>
    </source>
</evidence>
<proteinExistence type="predicted"/>
<organism evidence="6 7">
    <name type="scientific">Paenibacillus glycanilyticus</name>
    <dbReference type="NCBI Taxonomy" id="126569"/>
    <lineage>
        <taxon>Bacteria</taxon>
        <taxon>Bacillati</taxon>
        <taxon>Bacillota</taxon>
        <taxon>Bacilli</taxon>
        <taxon>Bacillales</taxon>
        <taxon>Paenibacillaceae</taxon>
        <taxon>Paenibacillus</taxon>
    </lineage>
</organism>
<feature type="domain" description="CBM6" evidence="5">
    <location>
        <begin position="1784"/>
        <end position="1931"/>
    </location>
</feature>
<evidence type="ECO:0000259" key="5">
    <source>
        <dbReference type="PROSITE" id="PS51175"/>
    </source>
</evidence>
<evidence type="ECO:0000256" key="1">
    <source>
        <dbReference type="ARBA" id="ARBA00022729"/>
    </source>
</evidence>
<dbReference type="Gene3D" id="1.20.1050.60">
    <property type="entry name" value="alpha-1,2-mannosidase"/>
    <property type="match status" value="1"/>
</dbReference>
<feature type="domain" description="CBM6" evidence="5">
    <location>
        <begin position="1471"/>
        <end position="1618"/>
    </location>
</feature>
<dbReference type="Gene3D" id="2.70.98.10">
    <property type="match status" value="1"/>
</dbReference>
<feature type="domain" description="CBM6" evidence="5">
    <location>
        <begin position="1632"/>
        <end position="1775"/>
    </location>
</feature>
<dbReference type="Pfam" id="PF07971">
    <property type="entry name" value="Glyco_hydro_92"/>
    <property type="match status" value="1"/>
</dbReference>
<feature type="signal peptide" evidence="3">
    <location>
        <begin position="1"/>
        <end position="29"/>
    </location>
</feature>
<dbReference type="SUPFAM" id="SSF48208">
    <property type="entry name" value="Six-hairpin glycosidases"/>
    <property type="match status" value="1"/>
</dbReference>
<reference evidence="6 7" key="1">
    <citation type="submission" date="2023-03" db="EMBL/GenBank/DDBJ databases">
        <title>Draft genome sequence of the bacteria which degrade cell wall of Tricholomamatutake.</title>
        <authorList>
            <person name="Konishi Y."/>
            <person name="Fukuta Y."/>
            <person name="Shirasaka N."/>
        </authorList>
    </citation>
    <scope>NUCLEOTIDE SEQUENCE [LARGE SCALE GENOMIC DNA]</scope>
    <source>
        <strain evidence="7">mu1</strain>
    </source>
</reference>
<name>A0ABQ6G438_9BACL</name>
<dbReference type="InterPro" id="IPR014718">
    <property type="entry name" value="GH-type_carb-bd"/>
</dbReference>
<accession>A0ABQ6G438</accession>
<dbReference type="InterPro" id="IPR000421">
    <property type="entry name" value="FA58C"/>
</dbReference>
<feature type="domain" description="CBM6" evidence="5">
    <location>
        <begin position="1327"/>
        <end position="1464"/>
    </location>
</feature>
<evidence type="ECO:0000256" key="3">
    <source>
        <dbReference type="SAM" id="SignalP"/>
    </source>
</evidence>
<evidence type="ECO:0008006" key="8">
    <source>
        <dbReference type="Google" id="ProtNLM"/>
    </source>
</evidence>
<dbReference type="PROSITE" id="PS50022">
    <property type="entry name" value="FA58C_3"/>
    <property type="match status" value="1"/>
</dbReference>
<dbReference type="InterPro" id="IPR012939">
    <property type="entry name" value="Glyco_hydro_92"/>
</dbReference>
<dbReference type="Pfam" id="PF03422">
    <property type="entry name" value="CBM_6"/>
    <property type="match status" value="4"/>
</dbReference>
<sequence length="1934" mass="210545">MFKQLFAVAMTVLCLTGILVPVGSNTAFAAETVGLETTNVALNAAVTASGQCNANESASNAVDGKTDTKWCDNTSAQKKWLELDLGKEYVINEWVLQNAAINESGNSPFWNTKNFRLQTSNDGETWTDVDVVTNNAQTIVDRFVTPFATRYLRLYIDKAAYDSNTVRLYELEVYGVDAGQVPGVPDTNLAPIDYVDPFINTLGDNGQTNPGPTLPFGLVSLGPDSDGGAFSGYYYENKYLKGFSHLRFSGVGCSGAGGNILMMPETRDFTKNVADYKQKYDKSSEQASAGYYGVTLASGIGVQLTSSDNVGFHKYTFPDSANTGSVLVDLSNSYAGMLDASLKVTGSNEITGMIKSKNVCGNGYYTIYYSIQFDHDFDSYSSWQGDAVGAVAERNGSNSGAWLNFNTAGGKTIQAKVGLSTISVEQAQAERGEYSDWNFDARHEEARAAWSNLLNKVEITDADEQNKRVFYTQMYHSYLSPKNVTSSAGTFKAGRDENTIRQASELGDDFEYYNGWTTWDDFRKYALFSLFEPQRYNNMVKSLVDLYSTRGTYTQWGDGYWPSPTVRNEFNGQVILDAYAKGFQDFDVYKALKGMAVDADNFSTSDGEISGKLEKANSASFPMKLAELIGDQATFDKYKELALSYKKLWNKDQVDEKGTPTGFFTPNGMTVGTGDIQAVDRYAYQGNLWQYRWSAPQDINGLAELMGGKTEMAKQLKHFFEIDEYMAINEEDISAPYLFNYLGYPYLTQYYAREFTTEVVTQKYHNHGAYSYPIKSRVYRDDPEGYLPSMDDDAGGMSSWYVFSALGLFPGNPGEAYFLIGSPIFSEVKLHMGSGKTLTIKANGVSSENRFIQSATLNGHNFDQSWIKYEDLMAGGTLEFQMGNTPNFSWGAKASAAPPTTDYAAEVDNNLSHQPLIAEKSTWKYYDKGQAAGEGWTEAGFDDSGWSSGQAMLGYDSYNKPATKVSYGPNANNKYVTTYFRKTFDAKDMGSILELDASLIRDDGAVIYLNGHEVYRTNMASGSVGYGTFANATVGDELDRNGFIIDPSYLVEGTNVLTAEVHQVNATSSDIAFEFSLEAVRKLTVPAAPTNPVVEDQSNTFGWTPVDGIADATDYEFSTNGGKSWTPANANPQTVGPLNYAPGLVQVRVAASVEDSRAPGLALLSDKAYTSDVKWDVYDLKADIHQDGNMVVDVTGTLKGDYADSAVVVFQLMDGKEHAWVSTAVPVQTGSFDISQIYNVEASKYKVNVYLVNEFNGNIYESPLWLADPIVQQSEPGSLPDPEGPVVDDPLPEQIPLPDPKPEEPEEPEVPEVPQEPGNELTVQFEGRSEMTSEMHPDGKAGLQTEAGNGGTVVAHTFNGAWLAYDVNFGSKGFNNVTVQYDAPTDKVPAGSKLEFRLGSETGELVGTVNLDDKNAGWGSYITTSAKLTKTLTGIQKLYVVMVAGTPNPNNLPYIGNFDWFKFDKIRSDYASLELETYDDWTTELNPGNSQPLGTEPGKGNVGLQVKNTFNGAWLAYKRMDFGSEGADQFSIEYSGNSTNTFNNSAVEVHLGSPTGTLVGTLATPPTAAAWGTYDTVIGSLTQKLTGIQDIYLVLTGSAAEGETGKRYIGNFDRAAFSLKVEEPEQPEQEQLTVQFEDKTEWNTALNTFNKQAMKIENNNGGKTVGNTFTGAWLGFKDVDFGSTKGKNKLSIVYDSPDNRAPADVKAEIRLGSADGTVVGTISLPNTGSAWGQYKTATADLNTTVKGKQDLYIVMTGSTTSSLLYVGNFDSMTFGYEPVRSDYAKLELESYDAWTTALNPANSDPLGTEAGKGGVGKQVKNTFNGAWLAYKRMDFGTAGVNNFSVEYSGNSSNCFANSAIEVRLGSPTGTLVGTIATPPTAGSWGTYKVASGDLTQKLTGIQDVYLVLTGSAATGETGKKYVGNLDNAAFSLKA</sequence>
<dbReference type="Pfam" id="PF00754">
    <property type="entry name" value="F5_F8_type_C"/>
    <property type="match status" value="1"/>
</dbReference>
<evidence type="ECO:0000256" key="2">
    <source>
        <dbReference type="SAM" id="MobiDB-lite"/>
    </source>
</evidence>
<dbReference type="PANTHER" id="PTHR12143:SF39">
    <property type="entry name" value="SECRETED PROTEIN"/>
    <property type="match status" value="1"/>
</dbReference>
<feature type="chain" id="PRO_5046071080" description="Alpha-1,2-mannosidase" evidence="3">
    <location>
        <begin position="30"/>
        <end position="1934"/>
    </location>
</feature>